<proteinExistence type="predicted"/>
<accession>A0A3D0KBI3</accession>
<name>A0A3D0KBI3_9GAMM</name>
<comment type="caution">
    <text evidence="1">The sequence shown here is derived from an EMBL/GenBank/DDBJ whole genome shotgun (WGS) entry which is preliminary data.</text>
</comment>
<reference evidence="1" key="1">
    <citation type="journal article" date="2018" name="Nat. Biotechnol.">
        <title>A standardized bacterial taxonomy based on genome phylogeny substantially revises the tree of life.</title>
        <authorList>
            <person name="Parks D.H."/>
            <person name="Chuvochina M."/>
            <person name="Waite D.W."/>
            <person name="Rinke C."/>
            <person name="Skarshewski A."/>
            <person name="Chaumeil P.A."/>
            <person name="Hugenholtz P."/>
        </authorList>
    </citation>
    <scope>NUCLEOTIDE SEQUENCE [LARGE SCALE GENOMIC DNA]</scope>
    <source>
        <strain evidence="1">UBA11284</strain>
    </source>
</reference>
<protein>
    <submittedName>
        <fullName evidence="1">Uncharacterized protein</fullName>
    </submittedName>
</protein>
<dbReference type="EMBL" id="DOTR01000005">
    <property type="protein sequence ID" value="HCA00660.1"/>
    <property type="molecule type" value="Genomic_DNA"/>
</dbReference>
<organism evidence="1">
    <name type="scientific">Halomonas campaniensis</name>
    <dbReference type="NCBI Taxonomy" id="213554"/>
    <lineage>
        <taxon>Bacteria</taxon>
        <taxon>Pseudomonadati</taxon>
        <taxon>Pseudomonadota</taxon>
        <taxon>Gammaproteobacteria</taxon>
        <taxon>Oceanospirillales</taxon>
        <taxon>Halomonadaceae</taxon>
        <taxon>Halomonas</taxon>
    </lineage>
</organism>
<dbReference type="AlphaFoldDB" id="A0A3D0KBI3"/>
<sequence>MKLVIIATIVMLWGCSEAGDRAMKLDLMPINGLVDLQSEVSGNWERVCIFGPYSGNSMAAEVLGFEYDLESKSAILISDSISILVFAELDRIVSFYEMPRSYADFSGLSGQCFPRSDSKFRIYPSQSGWPEVKKV</sequence>
<evidence type="ECO:0000313" key="1">
    <source>
        <dbReference type="EMBL" id="HCA00660.1"/>
    </source>
</evidence>
<gene>
    <name evidence="1" type="ORF">DEO68_00425</name>
</gene>